<evidence type="ECO:0000313" key="3">
    <source>
        <dbReference type="Proteomes" id="UP000268094"/>
    </source>
</evidence>
<dbReference type="Gene3D" id="3.30.830.10">
    <property type="entry name" value="Metalloenzyme, LuxS/M16 peptidase-like"/>
    <property type="match status" value="1"/>
</dbReference>
<dbReference type="GO" id="GO:0046872">
    <property type="term" value="F:metal ion binding"/>
    <property type="evidence" value="ECO:0007669"/>
    <property type="project" value="InterPro"/>
</dbReference>
<dbReference type="EMBL" id="RAVZ01000841">
    <property type="protein sequence ID" value="RKG63344.1"/>
    <property type="molecule type" value="Genomic_DNA"/>
</dbReference>
<dbReference type="AlphaFoldDB" id="A0A3A8H723"/>
<evidence type="ECO:0000259" key="1">
    <source>
        <dbReference type="Pfam" id="PF05193"/>
    </source>
</evidence>
<evidence type="ECO:0000313" key="2">
    <source>
        <dbReference type="EMBL" id="RKG63344.1"/>
    </source>
</evidence>
<dbReference type="InterPro" id="IPR011249">
    <property type="entry name" value="Metalloenz_LuxS/M16"/>
</dbReference>
<proteinExistence type="predicted"/>
<protein>
    <submittedName>
        <fullName evidence="2">Insulinase family protein</fullName>
    </submittedName>
</protein>
<feature type="non-terminal residue" evidence="2">
    <location>
        <position position="1"/>
    </location>
</feature>
<keyword evidence="3" id="KW-1185">Reference proteome</keyword>
<dbReference type="SUPFAM" id="SSF63411">
    <property type="entry name" value="LuxS/MPP-like metallohydrolase"/>
    <property type="match status" value="1"/>
</dbReference>
<feature type="non-terminal residue" evidence="2">
    <location>
        <position position="138"/>
    </location>
</feature>
<dbReference type="Proteomes" id="UP000268094">
    <property type="component" value="Unassembled WGS sequence"/>
</dbReference>
<comment type="caution">
    <text evidence="2">The sequence shown here is derived from an EMBL/GenBank/DDBJ whole genome shotgun (WGS) entry which is preliminary data.</text>
</comment>
<gene>
    <name evidence="2" type="ORF">D7V88_42425</name>
</gene>
<dbReference type="InterPro" id="IPR007863">
    <property type="entry name" value="Peptidase_M16_C"/>
</dbReference>
<dbReference type="Pfam" id="PF05193">
    <property type="entry name" value="Peptidase_M16_C"/>
    <property type="match status" value="1"/>
</dbReference>
<name>A0A3A8H723_9BACT</name>
<organism evidence="2 3">
    <name type="scientific">Corallococcus terminator</name>
    <dbReference type="NCBI Taxonomy" id="2316733"/>
    <lineage>
        <taxon>Bacteria</taxon>
        <taxon>Pseudomonadati</taxon>
        <taxon>Myxococcota</taxon>
        <taxon>Myxococcia</taxon>
        <taxon>Myxococcales</taxon>
        <taxon>Cystobacterineae</taxon>
        <taxon>Myxococcaceae</taxon>
        <taxon>Corallococcus</taxon>
    </lineage>
</organism>
<dbReference type="RefSeq" id="WP_147449194.1">
    <property type="nucleotide sequence ID" value="NZ_RAVZ01000841.1"/>
</dbReference>
<accession>A0A3A8H723</accession>
<reference evidence="3" key="1">
    <citation type="submission" date="2018-09" db="EMBL/GenBank/DDBJ databases">
        <authorList>
            <person name="Livingstone P.G."/>
            <person name="Whitworth D.E."/>
        </authorList>
    </citation>
    <scope>NUCLEOTIDE SEQUENCE [LARGE SCALE GENOMIC DNA]</scope>
    <source>
        <strain evidence="3">CA054A</strain>
    </source>
</reference>
<feature type="domain" description="Peptidase M16 C-terminal" evidence="1">
    <location>
        <begin position="35"/>
        <end position="138"/>
    </location>
</feature>
<dbReference type="OrthoDB" id="9811314at2"/>
<sequence>FGTIGLRNDKLRIPLPDERPERLEKPLHIANSTVKNVYFYIDTFMRRRLTDDEQDALNLINTILTETLHSKILGTARERGLVYGMSSGVGQAKLNSNWWFGAQVSPKNAPALFEIMVGEIEKIFNGDLDKADIEAAQQ</sequence>